<dbReference type="CDD" id="cd00808">
    <property type="entry name" value="GluRS_core"/>
    <property type="match status" value="1"/>
</dbReference>
<dbReference type="Proteomes" id="UP000178925">
    <property type="component" value="Unassembled WGS sequence"/>
</dbReference>
<dbReference type="InterPro" id="IPR049940">
    <property type="entry name" value="GluQ/Sye"/>
</dbReference>
<comment type="similarity">
    <text evidence="1 7">Belongs to the class-I aminoacyl-tRNA synthetase family. Glutamate--tRNA ligase type 1 subfamily.</text>
</comment>
<keyword evidence="7" id="KW-0862">Zinc</keyword>
<dbReference type="Pfam" id="PF19269">
    <property type="entry name" value="Anticodon_2"/>
    <property type="match status" value="1"/>
</dbReference>
<dbReference type="GO" id="GO:0000049">
    <property type="term" value="F:tRNA binding"/>
    <property type="evidence" value="ECO:0007669"/>
    <property type="project" value="InterPro"/>
</dbReference>
<dbReference type="PANTHER" id="PTHR43311">
    <property type="entry name" value="GLUTAMATE--TRNA LIGASE"/>
    <property type="match status" value="1"/>
</dbReference>
<protein>
    <recommendedName>
        <fullName evidence="7">Glutamate--tRNA ligase</fullName>
        <ecNumber evidence="7">6.1.1.17</ecNumber>
    </recommendedName>
    <alternativeName>
        <fullName evidence="7">Glutamyl-tRNA synthetase</fullName>
        <shortName evidence="7">GluRS</shortName>
    </alternativeName>
</protein>
<dbReference type="InterPro" id="IPR020751">
    <property type="entry name" value="aa-tRNA-synth_I_codon-bd_sub2"/>
</dbReference>
<dbReference type="Gene3D" id="1.10.10.350">
    <property type="match status" value="1"/>
</dbReference>
<comment type="catalytic activity">
    <reaction evidence="7">
        <text>tRNA(Glu) + L-glutamate + ATP = L-glutamyl-tRNA(Glu) + AMP + diphosphate</text>
        <dbReference type="Rhea" id="RHEA:23540"/>
        <dbReference type="Rhea" id="RHEA-COMP:9663"/>
        <dbReference type="Rhea" id="RHEA-COMP:9680"/>
        <dbReference type="ChEBI" id="CHEBI:29985"/>
        <dbReference type="ChEBI" id="CHEBI:30616"/>
        <dbReference type="ChEBI" id="CHEBI:33019"/>
        <dbReference type="ChEBI" id="CHEBI:78442"/>
        <dbReference type="ChEBI" id="CHEBI:78520"/>
        <dbReference type="ChEBI" id="CHEBI:456215"/>
        <dbReference type="EC" id="6.1.1.17"/>
    </reaction>
</comment>
<dbReference type="FunFam" id="3.40.50.620:FF:000045">
    <property type="entry name" value="Glutamate--tRNA ligase, mitochondrial"/>
    <property type="match status" value="1"/>
</dbReference>
<feature type="coiled-coil region" evidence="8">
    <location>
        <begin position="114"/>
        <end position="141"/>
    </location>
</feature>
<keyword evidence="6 7" id="KW-0030">Aminoacyl-tRNA synthetase</keyword>
<dbReference type="InterPro" id="IPR014729">
    <property type="entry name" value="Rossmann-like_a/b/a_fold"/>
</dbReference>
<keyword evidence="2 7" id="KW-0436">Ligase</keyword>
<feature type="domain" description="Glutamyl/glutaminyl-tRNA synthetase class Ib catalytic" evidence="9">
    <location>
        <begin position="5"/>
        <end position="327"/>
    </location>
</feature>
<gene>
    <name evidence="7" type="primary">gltX</name>
    <name evidence="11" type="ORF">A2242_01970</name>
</gene>
<feature type="binding site" evidence="7">
    <location>
        <position position="130"/>
    </location>
    <ligand>
        <name>Zn(2+)</name>
        <dbReference type="ChEBI" id="CHEBI:29105"/>
    </ligand>
</feature>
<feature type="binding site" evidence="7">
    <location>
        <position position="101"/>
    </location>
    <ligand>
        <name>Zn(2+)</name>
        <dbReference type="ChEBI" id="CHEBI:29105"/>
    </ligand>
</feature>
<keyword evidence="4 7" id="KW-0067">ATP-binding</keyword>
<organism evidence="11 12">
    <name type="scientific">Candidatus Falkowbacteria bacterium RIFOXYA2_FULL_47_9</name>
    <dbReference type="NCBI Taxonomy" id="1797995"/>
    <lineage>
        <taxon>Bacteria</taxon>
        <taxon>Candidatus Falkowiibacteriota</taxon>
    </lineage>
</organism>
<keyword evidence="7" id="KW-0963">Cytoplasm</keyword>
<evidence type="ECO:0000256" key="5">
    <source>
        <dbReference type="ARBA" id="ARBA00022917"/>
    </source>
</evidence>
<dbReference type="EC" id="6.1.1.17" evidence="7"/>
<dbReference type="STRING" id="1797995.A2242_01970"/>
<dbReference type="GO" id="GO:0004818">
    <property type="term" value="F:glutamate-tRNA ligase activity"/>
    <property type="evidence" value="ECO:0007669"/>
    <property type="project" value="UniProtKB-UniRule"/>
</dbReference>
<feature type="short sequence motif" description="'HIGH' region" evidence="7">
    <location>
        <begin position="12"/>
        <end position="22"/>
    </location>
</feature>
<dbReference type="EMBL" id="MFGC01000033">
    <property type="protein sequence ID" value="OGF26712.1"/>
    <property type="molecule type" value="Genomic_DNA"/>
</dbReference>
<evidence type="ECO:0000256" key="8">
    <source>
        <dbReference type="SAM" id="Coils"/>
    </source>
</evidence>
<dbReference type="GO" id="GO:0005524">
    <property type="term" value="F:ATP binding"/>
    <property type="evidence" value="ECO:0007669"/>
    <property type="project" value="UniProtKB-UniRule"/>
</dbReference>
<feature type="domain" description="Aminoacyl-tRNA synthetase class I anticodon-binding" evidence="10">
    <location>
        <begin position="346"/>
        <end position="489"/>
    </location>
</feature>
<feature type="binding site" evidence="7">
    <location>
        <position position="128"/>
    </location>
    <ligand>
        <name>Zn(2+)</name>
        <dbReference type="ChEBI" id="CHEBI:29105"/>
    </ligand>
</feature>
<reference evidence="11 12" key="1">
    <citation type="journal article" date="2016" name="Nat. Commun.">
        <title>Thousands of microbial genomes shed light on interconnected biogeochemical processes in an aquifer system.</title>
        <authorList>
            <person name="Anantharaman K."/>
            <person name="Brown C.T."/>
            <person name="Hug L.A."/>
            <person name="Sharon I."/>
            <person name="Castelle C.J."/>
            <person name="Probst A.J."/>
            <person name="Thomas B.C."/>
            <person name="Singh A."/>
            <person name="Wilkins M.J."/>
            <person name="Karaoz U."/>
            <person name="Brodie E.L."/>
            <person name="Williams K.H."/>
            <person name="Hubbard S.S."/>
            <person name="Banfield J.F."/>
        </authorList>
    </citation>
    <scope>NUCLEOTIDE SEQUENCE [LARGE SCALE GENOMIC DNA]</scope>
</reference>
<evidence type="ECO:0000313" key="12">
    <source>
        <dbReference type="Proteomes" id="UP000178925"/>
    </source>
</evidence>
<evidence type="ECO:0000259" key="9">
    <source>
        <dbReference type="Pfam" id="PF00749"/>
    </source>
</evidence>
<dbReference type="InterPro" id="IPR004527">
    <property type="entry name" value="Glu-tRNA-ligase_bac/mito"/>
</dbReference>
<dbReference type="SUPFAM" id="SSF52374">
    <property type="entry name" value="Nucleotidylyl transferase"/>
    <property type="match status" value="1"/>
</dbReference>
<dbReference type="Pfam" id="PF00749">
    <property type="entry name" value="tRNA-synt_1c"/>
    <property type="match status" value="1"/>
</dbReference>
<evidence type="ECO:0000256" key="7">
    <source>
        <dbReference type="HAMAP-Rule" id="MF_00022"/>
    </source>
</evidence>
<evidence type="ECO:0000313" key="11">
    <source>
        <dbReference type="EMBL" id="OGF26712.1"/>
    </source>
</evidence>
<feature type="binding site" evidence="7">
    <location>
        <position position="103"/>
    </location>
    <ligand>
        <name>Zn(2+)</name>
        <dbReference type="ChEBI" id="CHEBI:29105"/>
    </ligand>
</feature>
<keyword evidence="8" id="KW-0175">Coiled coil</keyword>
<dbReference type="GO" id="GO:0008270">
    <property type="term" value="F:zinc ion binding"/>
    <property type="evidence" value="ECO:0007669"/>
    <property type="project" value="UniProtKB-UniRule"/>
</dbReference>
<dbReference type="SUPFAM" id="SSF48163">
    <property type="entry name" value="An anticodon-binding domain of class I aminoacyl-tRNA synthetases"/>
    <property type="match status" value="1"/>
</dbReference>
<dbReference type="PRINTS" id="PR00987">
    <property type="entry name" value="TRNASYNTHGLU"/>
</dbReference>
<keyword evidence="5 7" id="KW-0648">Protein biosynthesis</keyword>
<evidence type="ECO:0000256" key="3">
    <source>
        <dbReference type="ARBA" id="ARBA00022741"/>
    </source>
</evidence>
<dbReference type="GO" id="GO:0005737">
    <property type="term" value="C:cytoplasm"/>
    <property type="evidence" value="ECO:0007669"/>
    <property type="project" value="UniProtKB-SubCell"/>
</dbReference>
<dbReference type="Gene3D" id="3.40.50.620">
    <property type="entry name" value="HUPs"/>
    <property type="match status" value="1"/>
</dbReference>
<evidence type="ECO:0000256" key="4">
    <source>
        <dbReference type="ARBA" id="ARBA00022840"/>
    </source>
</evidence>
<dbReference type="InterPro" id="IPR008925">
    <property type="entry name" value="aa_tRNA-synth_I_cd-bd_sf"/>
</dbReference>
<comment type="subunit">
    <text evidence="7">Monomer.</text>
</comment>
<dbReference type="InterPro" id="IPR020058">
    <property type="entry name" value="Glu/Gln-tRNA-synth_Ib_cat-dom"/>
</dbReference>
<sequence length="493" mass="57548">MKQPKIRTRMAPSPTGMLHIGGLRTALYNYLFAKQNDGEFLLRIEDTDRARFVPGAKEKIFEMLTWADLNWDGEPAIQSERLEVYQKYAQQLIDEDKAYYCFCTSEELEEMRASQQKNNLLVMYNRKCKELNEKHKDIVEKNLADGKPYVIRMKVPYYDTDKILGKDKERPVKFKDLVWGDLSFYRYAIDDQILIKSDGFPTYHFAVVVDDHEMEITHIMRGEEWLPSTPKHILLYQAFGWTPPVYCHLPNILGENKKKLSKRTGDVSVEDFKNKGYLPEALINYIALLGWNPGTEQEIFSLEELIKQFDVNKLHKSGAIFDYKKLDNINGQYLRKLPAKQLFDFCLPYLAEIYGDALQNYSDEYMTKVISLEQERLKKLSDIVGATQFFFSDILEYDAQLLIWKKANATETKKKLMETKKKLMEIKKWERDTLEKEMLSFIKEKNYTNGEVLWPLRVALSGQQNSPGPFEIMGVLGKNESLRRVESAIAMLC</sequence>
<dbReference type="GO" id="GO:0006424">
    <property type="term" value="P:glutamyl-tRNA aminoacylation"/>
    <property type="evidence" value="ECO:0007669"/>
    <property type="project" value="UniProtKB-UniRule"/>
</dbReference>
<proteinExistence type="inferred from homology"/>
<comment type="cofactor">
    <cofactor evidence="7">
        <name>Zn(2+)</name>
        <dbReference type="ChEBI" id="CHEBI:29105"/>
    </cofactor>
    <text evidence="7">Binds 1 zinc ion per subunit.</text>
</comment>
<evidence type="ECO:0000259" key="10">
    <source>
        <dbReference type="Pfam" id="PF19269"/>
    </source>
</evidence>
<accession>A0A1F5SJ90</accession>
<dbReference type="HAMAP" id="MF_00022">
    <property type="entry name" value="Glu_tRNA_synth_type1"/>
    <property type="match status" value="1"/>
</dbReference>
<keyword evidence="7" id="KW-0479">Metal-binding</keyword>
<dbReference type="AlphaFoldDB" id="A0A1F5SJ90"/>
<dbReference type="PANTHER" id="PTHR43311:SF2">
    <property type="entry name" value="GLUTAMATE--TRNA LIGASE, MITOCHONDRIAL-RELATED"/>
    <property type="match status" value="1"/>
</dbReference>
<dbReference type="InterPro" id="IPR033910">
    <property type="entry name" value="GluRS_core"/>
</dbReference>
<comment type="caution">
    <text evidence="11">The sequence shown here is derived from an EMBL/GenBank/DDBJ whole genome shotgun (WGS) entry which is preliminary data.</text>
</comment>
<dbReference type="NCBIfam" id="TIGR00464">
    <property type="entry name" value="gltX_bact"/>
    <property type="match status" value="1"/>
</dbReference>
<dbReference type="InterPro" id="IPR001412">
    <property type="entry name" value="aa-tRNA-synth_I_CS"/>
</dbReference>
<name>A0A1F5SJ90_9BACT</name>
<dbReference type="InterPro" id="IPR000924">
    <property type="entry name" value="Glu/Gln-tRNA-synth"/>
</dbReference>
<comment type="subcellular location">
    <subcellularLocation>
        <location evidence="7">Cytoplasm</location>
    </subcellularLocation>
</comment>
<dbReference type="InterPro" id="IPR045462">
    <property type="entry name" value="aa-tRNA-synth_I_cd-bd"/>
</dbReference>
<feature type="short sequence motif" description="'KMSKS' region" evidence="7">
    <location>
        <begin position="259"/>
        <end position="263"/>
    </location>
</feature>
<evidence type="ECO:0000256" key="2">
    <source>
        <dbReference type="ARBA" id="ARBA00022598"/>
    </source>
</evidence>
<dbReference type="PROSITE" id="PS00178">
    <property type="entry name" value="AA_TRNA_LIGASE_I"/>
    <property type="match status" value="1"/>
</dbReference>
<feature type="binding site" evidence="7">
    <location>
        <position position="262"/>
    </location>
    <ligand>
        <name>ATP</name>
        <dbReference type="ChEBI" id="CHEBI:30616"/>
    </ligand>
</feature>
<keyword evidence="3 7" id="KW-0547">Nucleotide-binding</keyword>
<evidence type="ECO:0000256" key="6">
    <source>
        <dbReference type="ARBA" id="ARBA00023146"/>
    </source>
</evidence>
<evidence type="ECO:0000256" key="1">
    <source>
        <dbReference type="ARBA" id="ARBA00007894"/>
    </source>
</evidence>
<comment type="function">
    <text evidence="7">Catalyzes the attachment of glutamate to tRNA(Glu) in a two-step reaction: glutamate is first activated by ATP to form Glu-AMP and then transferred to the acceptor end of tRNA(Glu).</text>
</comment>